<protein>
    <submittedName>
        <fullName evidence="1">Uncharacterized protein</fullName>
    </submittedName>
</protein>
<dbReference type="AlphaFoldDB" id="E4Y120"/>
<dbReference type="EMBL" id="FN653558">
    <property type="protein sequence ID" value="CBY15567.1"/>
    <property type="molecule type" value="Genomic_DNA"/>
</dbReference>
<feature type="non-terminal residue" evidence="1">
    <location>
        <position position="1"/>
    </location>
</feature>
<gene>
    <name evidence="1" type="ORF">GSOID_T00013865001</name>
</gene>
<evidence type="ECO:0000313" key="1">
    <source>
        <dbReference type="EMBL" id="CBY15567.1"/>
    </source>
</evidence>
<reference evidence="1" key="1">
    <citation type="journal article" date="2010" name="Science">
        <title>Plasticity of animal genome architecture unmasked by rapid evolution of a pelagic tunicate.</title>
        <authorList>
            <person name="Denoeud F."/>
            <person name="Henriet S."/>
            <person name="Mungpakdee S."/>
            <person name="Aury J.M."/>
            <person name="Da Silva C."/>
            <person name="Brinkmann H."/>
            <person name="Mikhaleva J."/>
            <person name="Olsen L.C."/>
            <person name="Jubin C."/>
            <person name="Canestro C."/>
            <person name="Bouquet J.M."/>
            <person name="Danks G."/>
            <person name="Poulain J."/>
            <person name="Campsteijn C."/>
            <person name="Adamski M."/>
            <person name="Cross I."/>
            <person name="Yadetie F."/>
            <person name="Muffato M."/>
            <person name="Louis A."/>
            <person name="Butcher S."/>
            <person name="Tsagkogeorga G."/>
            <person name="Konrad A."/>
            <person name="Singh S."/>
            <person name="Jensen M.F."/>
            <person name="Cong E.H."/>
            <person name="Eikeseth-Otteraa H."/>
            <person name="Noel B."/>
            <person name="Anthouard V."/>
            <person name="Porcel B.M."/>
            <person name="Kachouri-Lafond R."/>
            <person name="Nishino A."/>
            <person name="Ugolini M."/>
            <person name="Chourrout P."/>
            <person name="Nishida H."/>
            <person name="Aasland R."/>
            <person name="Huzurbazar S."/>
            <person name="Westhof E."/>
            <person name="Delsuc F."/>
            <person name="Lehrach H."/>
            <person name="Reinhardt R."/>
            <person name="Weissenbach J."/>
            <person name="Roy S.W."/>
            <person name="Artiguenave F."/>
            <person name="Postlethwait J.H."/>
            <person name="Manak J.R."/>
            <person name="Thompson E.M."/>
            <person name="Jaillon O."/>
            <person name="Du Pasquier L."/>
            <person name="Boudinot P."/>
            <person name="Liberles D.A."/>
            <person name="Volff J.N."/>
            <person name="Philippe H."/>
            <person name="Lenhard B."/>
            <person name="Roest Crollius H."/>
            <person name="Wincker P."/>
            <person name="Chourrout D."/>
        </authorList>
    </citation>
    <scope>NUCLEOTIDE SEQUENCE [LARGE SCALE GENOMIC DNA]</scope>
</reference>
<sequence>CARKWQEIYPCLPKKLRNLLNLQKRDFAKESLKKILSEINEESERVSCQKIYFDQKGFCVFSRRQKIKSFEGLEEGRNDD</sequence>
<evidence type="ECO:0000313" key="2">
    <source>
        <dbReference type="Proteomes" id="UP000001307"/>
    </source>
</evidence>
<accession>E4Y120</accession>
<proteinExistence type="predicted"/>
<dbReference type="InParanoid" id="E4Y120"/>
<organism evidence="1">
    <name type="scientific">Oikopleura dioica</name>
    <name type="common">Tunicate</name>
    <dbReference type="NCBI Taxonomy" id="34765"/>
    <lineage>
        <taxon>Eukaryota</taxon>
        <taxon>Metazoa</taxon>
        <taxon>Chordata</taxon>
        <taxon>Tunicata</taxon>
        <taxon>Appendicularia</taxon>
        <taxon>Copelata</taxon>
        <taxon>Oikopleuridae</taxon>
        <taxon>Oikopleura</taxon>
    </lineage>
</organism>
<keyword evidence="2" id="KW-1185">Reference proteome</keyword>
<name>E4Y120_OIKDI</name>
<dbReference type="Proteomes" id="UP000001307">
    <property type="component" value="Unassembled WGS sequence"/>
</dbReference>